<reference evidence="4" key="1">
    <citation type="submission" date="2021-01" db="EMBL/GenBank/DDBJ databases">
        <authorList>
            <person name="Corre E."/>
            <person name="Pelletier E."/>
            <person name="Niang G."/>
            <person name="Scheremetjew M."/>
            <person name="Finn R."/>
            <person name="Kale V."/>
            <person name="Holt S."/>
            <person name="Cochrane G."/>
            <person name="Meng A."/>
            <person name="Brown T."/>
            <person name="Cohen L."/>
        </authorList>
    </citation>
    <scope>NUCLEOTIDE SEQUENCE</scope>
    <source>
        <strain evidence="4">CCMP1510</strain>
    </source>
</reference>
<feature type="compositionally biased region" description="Basic residues" evidence="2">
    <location>
        <begin position="1"/>
        <end position="13"/>
    </location>
</feature>
<feature type="compositionally biased region" description="Basic residues" evidence="2">
    <location>
        <begin position="753"/>
        <end position="763"/>
    </location>
</feature>
<feature type="region of interest" description="Disordered" evidence="2">
    <location>
        <begin position="739"/>
        <end position="763"/>
    </location>
</feature>
<evidence type="ECO:0000256" key="2">
    <source>
        <dbReference type="SAM" id="MobiDB-lite"/>
    </source>
</evidence>
<evidence type="ECO:0000313" key="4">
    <source>
        <dbReference type="EMBL" id="CAE0368806.1"/>
    </source>
</evidence>
<feature type="region of interest" description="Disordered" evidence="2">
    <location>
        <begin position="587"/>
        <end position="613"/>
    </location>
</feature>
<evidence type="ECO:0000259" key="3">
    <source>
        <dbReference type="Pfam" id="PF25339"/>
    </source>
</evidence>
<protein>
    <recommendedName>
        <fullName evidence="3">C2CD3 N-terminal C2 domain-containing protein</fullName>
    </recommendedName>
</protein>
<feature type="region of interest" description="Disordered" evidence="2">
    <location>
        <begin position="1"/>
        <end position="59"/>
    </location>
</feature>
<sequence length="1460" mass="164162">MEVKKRSAMRRRSNQGVLASKNGLLSEKDGSSSFLPRRLPGGENKRKKNDTDRVGASLPPRVDGVLKGEVEVSVADCRGRGSALLRLRWWGESRRSVGVAFRVERGVGNYLSKCLFPVRVDERGLATYFRDCRFLNFDVIDPDSGDAIGLLRVPVNAAFRSTLVDARFSAVSNENKRHLFSLRVRLIARFGADAKLVQTLSSPVHQPSIEEEKKREDDKGSLIKFPLKRNIKSKLIVEKTKIIAQEKEPKDETIRGNTSFLYPQTMIQEKEKNPWDKEEQCHSPQQGIHQVVEEDEEEIQFDDLQQQEDNEDELNTLLHQGEVLRDELEEERVEFQKLDFTHLDGETLAQIQRKAAELAEHCNDEDEVEMVIHAEDDIVEQILEETSHFEVVEQHSQGNNHVDFQLFLALCVHAVTPSGFADRIQHRWSIPCTKEHNREKCVAFALKDQTSFAHEARIALSTKSRAEFCRSANTSIQIIEIWNGSVLLGLARVPLQALAFRDLAPFVTDVTDVKTSLCVGKVIGALALGRSEHLDRLPEMTHKARLERMQATVRGFLRRRKKFVSPYQQNDTTVDNNEDAFEEPIQQNKEKQEAHFNSPPRRLSPERQVSPEGRRGNMYRHVLELSMSGTCRHLSSHGCVVKYQLEGERKLWWDGDSAAFNSRARHVIESTSGAPRRWFKSAIQFTALENDAQLLAIGELRPKDIERLASKQGRVKIPLNPDMELALLYRRTLVVGDTDSPLREGHSSPNQSRRTKSSHIKKKKEKRLILDLDPLSDQENETKNTIISLQEPRKLLRIRIEEIRGLCTALRSWRRAVAVREVSFNAELSVRLECETNVYEFRSKGFELRDFESQVAIEFEQLIELKSEPKKLILSVNLLAARSGAQLASIDGPLGLPFASGNLIHLQDSRCWLPLRTGAIPQTPPDSDDEPISDEDVSSPAYALLALSFEQYQDTLRKTSSFEHTKEESTALIVSVLSAQELRPPQSGRWLWCVEWTLVIDGKLLFEGATGFRFGEREVEWIDSEREIRFDTDDLEGAALHIRCVCARDSAGHGACVLGSLVLELSLLTQPGACLDGHYRLVDDLCRHVGTIQLAVRMRGSRPKFTVTSPVSSPSRKEPILDPQKTVQDLIIPQFNDSVSSPQSKHEDSEWRLLEMERTSDLERREVELEAKSDLGLRDLQELVSTLDGLNARLQTSHLGLTHLGGQLAPQPQQLLLEQNDDKKPHEEVVVIPFKTEEKRDEQHVETPPSATAQIVLREQLARVEEYRDSLEAERAVQAAFAAEAARNLALERAELHAALSEAREAAERHKTLADAEAAAVAARDAATLLQKLEEERIVQAHREAAQAQRAASTAAAKEAAARAQHLRVRSDLAFAAAAAASRIGNLMVSPHLKHAFDTPSTATTVSLPSKACIPQEEPPILRKHPRMLAPDIAFAAAETARIARIMRGALDAGVNNTLL</sequence>
<keyword evidence="1" id="KW-0175">Coiled coil</keyword>
<dbReference type="EMBL" id="HBIJ01014256">
    <property type="protein sequence ID" value="CAE0368806.1"/>
    <property type="molecule type" value="Transcribed_RNA"/>
</dbReference>
<dbReference type="InterPro" id="IPR057537">
    <property type="entry name" value="C2_C2CD3_N"/>
</dbReference>
<dbReference type="Pfam" id="PF25339">
    <property type="entry name" value="C2_C2CD3_N"/>
    <property type="match status" value="1"/>
</dbReference>
<name>A0A7S3NNG6_9STRA</name>
<gene>
    <name evidence="4" type="ORF">ALAG00032_LOCUS9569</name>
</gene>
<accession>A0A7S3NNG6</accession>
<organism evidence="4">
    <name type="scientific">Aureoumbra lagunensis</name>
    <dbReference type="NCBI Taxonomy" id="44058"/>
    <lineage>
        <taxon>Eukaryota</taxon>
        <taxon>Sar</taxon>
        <taxon>Stramenopiles</taxon>
        <taxon>Ochrophyta</taxon>
        <taxon>Pelagophyceae</taxon>
        <taxon>Pelagomonadales</taxon>
        <taxon>Aureoumbra</taxon>
    </lineage>
</organism>
<feature type="domain" description="C2CD3 N-terminal C2" evidence="3">
    <location>
        <begin position="56"/>
        <end position="185"/>
    </location>
</feature>
<proteinExistence type="predicted"/>
<evidence type="ECO:0000256" key="1">
    <source>
        <dbReference type="SAM" id="Coils"/>
    </source>
</evidence>
<feature type="coiled-coil region" evidence="1">
    <location>
        <begin position="1286"/>
        <end position="1351"/>
    </location>
</feature>